<feature type="transmembrane region" description="Helical" evidence="1">
    <location>
        <begin position="204"/>
        <end position="229"/>
    </location>
</feature>
<feature type="transmembrane region" description="Helical" evidence="1">
    <location>
        <begin position="133"/>
        <end position="155"/>
    </location>
</feature>
<evidence type="ECO:0000313" key="3">
    <source>
        <dbReference type="EMBL" id="ROQ01005.1"/>
    </source>
</evidence>
<dbReference type="InterPro" id="IPR031566">
    <property type="entry name" value="CitMHS_2"/>
</dbReference>
<feature type="transmembrane region" description="Helical" evidence="1">
    <location>
        <begin position="38"/>
        <end position="57"/>
    </location>
</feature>
<dbReference type="EMBL" id="RJKX01000011">
    <property type="protein sequence ID" value="ROQ01005.1"/>
    <property type="molecule type" value="Genomic_DNA"/>
</dbReference>
<feature type="transmembrane region" description="Helical" evidence="1">
    <location>
        <begin position="330"/>
        <end position="348"/>
    </location>
</feature>
<name>A0A3N1MD49_9PROT</name>
<feature type="transmembrane region" description="Helical" evidence="1">
    <location>
        <begin position="69"/>
        <end position="89"/>
    </location>
</feature>
<feature type="chain" id="PRO_5018193225" evidence="2">
    <location>
        <begin position="23"/>
        <end position="473"/>
    </location>
</feature>
<feature type="transmembrane region" description="Helical" evidence="1">
    <location>
        <begin position="250"/>
        <end position="272"/>
    </location>
</feature>
<proteinExistence type="predicted"/>
<accession>A0A3N1MD49</accession>
<evidence type="ECO:0000256" key="1">
    <source>
        <dbReference type="SAM" id="Phobius"/>
    </source>
</evidence>
<dbReference type="RefSeq" id="WP_123687811.1">
    <property type="nucleotide sequence ID" value="NZ_AP019700.1"/>
</dbReference>
<organism evidence="3 4">
    <name type="scientific">Stella humosa</name>
    <dbReference type="NCBI Taxonomy" id="94"/>
    <lineage>
        <taxon>Bacteria</taxon>
        <taxon>Pseudomonadati</taxon>
        <taxon>Pseudomonadota</taxon>
        <taxon>Alphaproteobacteria</taxon>
        <taxon>Rhodospirillales</taxon>
        <taxon>Stellaceae</taxon>
        <taxon>Stella</taxon>
    </lineage>
</organism>
<gene>
    <name evidence="3" type="ORF">EDC65_0176</name>
</gene>
<keyword evidence="1" id="KW-0812">Transmembrane</keyword>
<evidence type="ECO:0000256" key="2">
    <source>
        <dbReference type="SAM" id="SignalP"/>
    </source>
</evidence>
<feature type="transmembrane region" description="Helical" evidence="1">
    <location>
        <begin position="449"/>
        <end position="472"/>
    </location>
</feature>
<protein>
    <submittedName>
        <fullName evidence="3">UIT6 family transporter</fullName>
    </submittedName>
</protein>
<sequence length="473" mass="49949">MRRLMAAMSGAAAAGHAFPAWAAGAGVPHIDGSGLGLLWGVPFAGILLSIAILPLVVPQLWHHHFGKISAAWALAFLVPAVAVFGTGVAAYELAHTLLLEYIPFIVLLWALFTVVGGIRLVGDLRSSAGTNTAMLAIGTVLASWMGTTGAAMLMIRPLIRANAWRKNQAHVMVFLIFLVANVGGALTPIGDPPLFLGFLKGVPFFWPTSALFLPMLVVVGSLLAIFFFLDSYLFTRETAQPPNDRTGERLGVEGGINIPLLGAIVGAVLLRGVWHSGVDITIHHVPVPLESIASNLLLVAIGLLSLRLTRQETRVGNAFSWGPIAEVAKLFAGIFITIVPVIAILRAGPDGAMSGLVALVTGPDGRPIDAWYFWLSGGLSSFLDNAPTYLVFFNLAGGDPAVLTSSLASTLVAISAGAVFMGANTYIGNAPNFMVKAIAEERGVKMPSFFGYMAWAGIFLIPLFALVTVIFFL</sequence>
<feature type="signal peptide" evidence="2">
    <location>
        <begin position="1"/>
        <end position="22"/>
    </location>
</feature>
<feature type="transmembrane region" description="Helical" evidence="1">
    <location>
        <begin position="407"/>
        <end position="428"/>
    </location>
</feature>
<dbReference type="Pfam" id="PF16980">
    <property type="entry name" value="CitMHS_2"/>
    <property type="match status" value="1"/>
</dbReference>
<dbReference type="Proteomes" id="UP000278222">
    <property type="component" value="Unassembled WGS sequence"/>
</dbReference>
<comment type="caution">
    <text evidence="3">The sequence shown here is derived from an EMBL/GenBank/DDBJ whole genome shotgun (WGS) entry which is preliminary data.</text>
</comment>
<feature type="transmembrane region" description="Helical" evidence="1">
    <location>
        <begin position="292"/>
        <end position="309"/>
    </location>
</feature>
<reference evidence="3 4" key="1">
    <citation type="submission" date="2018-11" db="EMBL/GenBank/DDBJ databases">
        <title>Genomic Encyclopedia of Type Strains, Phase IV (KMG-IV): sequencing the most valuable type-strain genomes for metagenomic binning, comparative biology and taxonomic classification.</title>
        <authorList>
            <person name="Goeker M."/>
        </authorList>
    </citation>
    <scope>NUCLEOTIDE SEQUENCE [LARGE SCALE GENOMIC DNA]</scope>
    <source>
        <strain evidence="3 4">DSM 5900</strain>
    </source>
</reference>
<evidence type="ECO:0000313" key="4">
    <source>
        <dbReference type="Proteomes" id="UP000278222"/>
    </source>
</evidence>
<keyword evidence="4" id="KW-1185">Reference proteome</keyword>
<dbReference type="OrthoDB" id="9765532at2"/>
<keyword evidence="1" id="KW-1133">Transmembrane helix</keyword>
<feature type="transmembrane region" description="Helical" evidence="1">
    <location>
        <begin position="101"/>
        <end position="121"/>
    </location>
</feature>
<keyword evidence="2" id="KW-0732">Signal</keyword>
<dbReference type="AlphaFoldDB" id="A0A3N1MD49"/>
<keyword evidence="1" id="KW-0472">Membrane</keyword>